<feature type="transmembrane region" description="Helical" evidence="1">
    <location>
        <begin position="66"/>
        <end position="89"/>
    </location>
</feature>
<protein>
    <submittedName>
        <fullName evidence="2">Uncharacterized protein DUF2721</fullName>
    </submittedName>
</protein>
<name>A0A318ITR8_9NEIS</name>
<dbReference type="InterPro" id="IPR021279">
    <property type="entry name" value="DUF2721"/>
</dbReference>
<dbReference type="OrthoDB" id="9813525at2"/>
<keyword evidence="1" id="KW-0812">Transmembrane</keyword>
<feature type="transmembrane region" description="Helical" evidence="1">
    <location>
        <begin position="12"/>
        <end position="35"/>
    </location>
</feature>
<feature type="transmembrane region" description="Helical" evidence="1">
    <location>
        <begin position="95"/>
        <end position="116"/>
    </location>
</feature>
<evidence type="ECO:0000256" key="1">
    <source>
        <dbReference type="SAM" id="Phobius"/>
    </source>
</evidence>
<evidence type="ECO:0000313" key="2">
    <source>
        <dbReference type="EMBL" id="PXX38879.1"/>
    </source>
</evidence>
<dbReference type="EMBL" id="QJKC01000031">
    <property type="protein sequence ID" value="PXX38879.1"/>
    <property type="molecule type" value="Genomic_DNA"/>
</dbReference>
<comment type="caution">
    <text evidence="2">The sequence shown here is derived from an EMBL/GenBank/DDBJ whole genome shotgun (WGS) entry which is preliminary data.</text>
</comment>
<reference evidence="2 3" key="1">
    <citation type="submission" date="2018-05" db="EMBL/GenBank/DDBJ databases">
        <title>Genomic Encyclopedia of Type Strains, Phase IV (KMG-IV): sequencing the most valuable type-strain genomes for metagenomic binning, comparative biology and taxonomic classification.</title>
        <authorList>
            <person name="Goeker M."/>
        </authorList>
    </citation>
    <scope>NUCLEOTIDE SEQUENCE [LARGE SCALE GENOMIC DNA]</scope>
    <source>
        <strain evidence="2 3">DSM 25134</strain>
    </source>
</reference>
<dbReference type="AlphaFoldDB" id="A0A318ITR8"/>
<keyword evidence="1" id="KW-1133">Transmembrane helix</keyword>
<keyword evidence="3" id="KW-1185">Reference proteome</keyword>
<dbReference type="Pfam" id="PF11026">
    <property type="entry name" value="DUF2721"/>
    <property type="match status" value="1"/>
</dbReference>
<proteinExistence type="predicted"/>
<sequence length="138" mass="15671">MHAALNLTTPALLFPAISLLLLAYTNRFLGLASIIRNLYTDYKEEQNPKILLQIGNLRTRIQLIKWMQFLGIGSLFLCTMAMFQIYTGWQQLGELSFGISLLMMIASLATSLWELVRSSDALNILLSDLEAESHRQQH</sequence>
<dbReference type="Proteomes" id="UP000248395">
    <property type="component" value="Unassembled WGS sequence"/>
</dbReference>
<accession>A0A318ITR8</accession>
<organism evidence="2 3">
    <name type="scientific">Aquitalea magnusonii</name>
    <dbReference type="NCBI Taxonomy" id="332411"/>
    <lineage>
        <taxon>Bacteria</taxon>
        <taxon>Pseudomonadati</taxon>
        <taxon>Pseudomonadota</taxon>
        <taxon>Betaproteobacteria</taxon>
        <taxon>Neisseriales</taxon>
        <taxon>Chromobacteriaceae</taxon>
        <taxon>Aquitalea</taxon>
    </lineage>
</organism>
<evidence type="ECO:0000313" key="3">
    <source>
        <dbReference type="Proteomes" id="UP000248395"/>
    </source>
</evidence>
<dbReference type="RefSeq" id="WP_059286732.1">
    <property type="nucleotide sequence ID" value="NZ_LNQU01000104.1"/>
</dbReference>
<gene>
    <name evidence="2" type="ORF">DFR38_13127</name>
</gene>
<keyword evidence="1" id="KW-0472">Membrane</keyword>